<gene>
    <name evidence="1" type="ORF">BCR34DRAFT_318391</name>
</gene>
<name>A0A1Y1ZNP6_9PLEO</name>
<dbReference type="AlphaFoldDB" id="A0A1Y1ZNP6"/>
<accession>A0A1Y1ZNP6</accession>
<dbReference type="Proteomes" id="UP000193144">
    <property type="component" value="Unassembled WGS sequence"/>
</dbReference>
<keyword evidence="2" id="KW-1185">Reference proteome</keyword>
<reference evidence="1 2" key="1">
    <citation type="submission" date="2016-07" db="EMBL/GenBank/DDBJ databases">
        <title>Pervasive Adenine N6-methylation of Active Genes in Fungi.</title>
        <authorList>
            <consortium name="DOE Joint Genome Institute"/>
            <person name="Mondo S.J."/>
            <person name="Dannebaum R.O."/>
            <person name="Kuo R.C."/>
            <person name="Labutti K."/>
            <person name="Haridas S."/>
            <person name="Kuo A."/>
            <person name="Salamov A."/>
            <person name="Ahrendt S.R."/>
            <person name="Lipzen A."/>
            <person name="Sullivan W."/>
            <person name="Andreopoulos W.B."/>
            <person name="Clum A."/>
            <person name="Lindquist E."/>
            <person name="Daum C."/>
            <person name="Ramamoorthy G.K."/>
            <person name="Gryganskyi A."/>
            <person name="Culley D."/>
            <person name="Magnuson J.K."/>
            <person name="James T.Y."/>
            <person name="O'Malley M.A."/>
            <person name="Stajich J.E."/>
            <person name="Spatafora J.W."/>
            <person name="Visel A."/>
            <person name="Grigoriev I.V."/>
        </authorList>
    </citation>
    <scope>NUCLEOTIDE SEQUENCE [LARGE SCALE GENOMIC DNA]</scope>
    <source>
        <strain evidence="1 2">CBS 115471</strain>
    </source>
</reference>
<comment type="caution">
    <text evidence="1">The sequence shown here is derived from an EMBL/GenBank/DDBJ whole genome shotgun (WGS) entry which is preliminary data.</text>
</comment>
<dbReference type="EMBL" id="MCFA01000059">
    <property type="protein sequence ID" value="ORY11637.1"/>
    <property type="molecule type" value="Genomic_DNA"/>
</dbReference>
<organism evidence="1 2">
    <name type="scientific">Clohesyomyces aquaticus</name>
    <dbReference type="NCBI Taxonomy" id="1231657"/>
    <lineage>
        <taxon>Eukaryota</taxon>
        <taxon>Fungi</taxon>
        <taxon>Dikarya</taxon>
        <taxon>Ascomycota</taxon>
        <taxon>Pezizomycotina</taxon>
        <taxon>Dothideomycetes</taxon>
        <taxon>Pleosporomycetidae</taxon>
        <taxon>Pleosporales</taxon>
        <taxon>Lindgomycetaceae</taxon>
        <taxon>Clohesyomyces</taxon>
    </lineage>
</organism>
<protein>
    <submittedName>
        <fullName evidence="1">Uncharacterized protein</fullName>
    </submittedName>
</protein>
<evidence type="ECO:0000313" key="2">
    <source>
        <dbReference type="Proteomes" id="UP000193144"/>
    </source>
</evidence>
<evidence type="ECO:0000313" key="1">
    <source>
        <dbReference type="EMBL" id="ORY11637.1"/>
    </source>
</evidence>
<proteinExistence type="predicted"/>
<sequence>MLIGIAVSTHLQRPDKGCYRKPEADCGSPNVCSRCRLEQRHALAGLSSSGRRARIRDTRRRALTMIDLPALLWGFRRGVGCRRRRGLVPLRWALGGRIGFIDITPLIRGLGRRHTRRSGSIGPWRGFRHQLRWCAGRFQRWDARVGRPHARRLYSGRIGASRLLGVGLRGGCASTFAGGTLGRATGAIAGDGTVGGRGLSGTRAVRLRAGQLANISAHGARELSHFVGRR</sequence>